<gene>
    <name evidence="2" type="ORF">HU200_019358</name>
</gene>
<keyword evidence="1" id="KW-0472">Membrane</keyword>
<keyword evidence="1" id="KW-1133">Transmembrane helix</keyword>
<reference evidence="2" key="1">
    <citation type="submission" date="2020-07" db="EMBL/GenBank/DDBJ databases">
        <title>Genome sequence and genetic diversity analysis of an under-domesticated orphan crop, white fonio (Digitaria exilis).</title>
        <authorList>
            <person name="Bennetzen J.L."/>
            <person name="Chen S."/>
            <person name="Ma X."/>
            <person name="Wang X."/>
            <person name="Yssel A.E.J."/>
            <person name="Chaluvadi S.R."/>
            <person name="Johnson M."/>
            <person name="Gangashetty P."/>
            <person name="Hamidou F."/>
            <person name="Sanogo M.D."/>
            <person name="Zwaenepoel A."/>
            <person name="Wallace J."/>
            <person name="Van De Peer Y."/>
            <person name="Van Deynze A."/>
        </authorList>
    </citation>
    <scope>NUCLEOTIDE SEQUENCE</scope>
    <source>
        <tissue evidence="2">Leaves</tissue>
    </source>
</reference>
<keyword evidence="3" id="KW-1185">Reference proteome</keyword>
<proteinExistence type="predicted"/>
<feature type="transmembrane region" description="Helical" evidence="1">
    <location>
        <begin position="12"/>
        <end position="35"/>
    </location>
</feature>
<keyword evidence="1" id="KW-0812">Transmembrane</keyword>
<evidence type="ECO:0000256" key="1">
    <source>
        <dbReference type="SAM" id="Phobius"/>
    </source>
</evidence>
<dbReference type="AlphaFoldDB" id="A0A835F2Y3"/>
<dbReference type="EMBL" id="JACEFO010001646">
    <property type="protein sequence ID" value="KAF8726878.1"/>
    <property type="molecule type" value="Genomic_DNA"/>
</dbReference>
<protein>
    <submittedName>
        <fullName evidence="2">Uncharacterized protein</fullName>
    </submittedName>
</protein>
<organism evidence="2 3">
    <name type="scientific">Digitaria exilis</name>
    <dbReference type="NCBI Taxonomy" id="1010633"/>
    <lineage>
        <taxon>Eukaryota</taxon>
        <taxon>Viridiplantae</taxon>
        <taxon>Streptophyta</taxon>
        <taxon>Embryophyta</taxon>
        <taxon>Tracheophyta</taxon>
        <taxon>Spermatophyta</taxon>
        <taxon>Magnoliopsida</taxon>
        <taxon>Liliopsida</taxon>
        <taxon>Poales</taxon>
        <taxon>Poaceae</taxon>
        <taxon>PACMAD clade</taxon>
        <taxon>Panicoideae</taxon>
        <taxon>Panicodae</taxon>
        <taxon>Paniceae</taxon>
        <taxon>Anthephorinae</taxon>
        <taxon>Digitaria</taxon>
    </lineage>
</organism>
<comment type="caution">
    <text evidence="2">The sequence shown here is derived from an EMBL/GenBank/DDBJ whole genome shotgun (WGS) entry which is preliminary data.</text>
</comment>
<sequence length="51" mass="5916">MIYQTRLNFGSFIFREVIVWHVGLFGAIEIISSLIMDLLPLQPGDIILIRR</sequence>
<name>A0A835F2Y3_9POAL</name>
<evidence type="ECO:0000313" key="3">
    <source>
        <dbReference type="Proteomes" id="UP000636709"/>
    </source>
</evidence>
<dbReference type="Proteomes" id="UP000636709">
    <property type="component" value="Unassembled WGS sequence"/>
</dbReference>
<accession>A0A835F2Y3</accession>
<evidence type="ECO:0000313" key="2">
    <source>
        <dbReference type="EMBL" id="KAF8726878.1"/>
    </source>
</evidence>